<dbReference type="InterPro" id="IPR022675">
    <property type="entry name" value="G6P_DH_C"/>
</dbReference>
<dbReference type="Pfam" id="PF00479">
    <property type="entry name" value="G6PD_N"/>
    <property type="match status" value="1"/>
</dbReference>
<gene>
    <name evidence="6" type="ORF">PHPALM_3607</name>
</gene>
<dbReference type="Proteomes" id="UP000237271">
    <property type="component" value="Unassembled WGS sequence"/>
</dbReference>
<protein>
    <recommendedName>
        <fullName evidence="8">Glucose-6-phosphate 1-dehydrogenase</fullName>
    </recommendedName>
</protein>
<evidence type="ECO:0000256" key="2">
    <source>
        <dbReference type="ARBA" id="ARBA00022857"/>
    </source>
</evidence>
<dbReference type="AlphaFoldDB" id="A0A2P4YLZ8"/>
<keyword evidence="3" id="KW-0119">Carbohydrate metabolism</keyword>
<sequence>MNVVLAGATGDLAAKYLWVALFRLSLESKLTSGRIFRFFAGASESLERGQAWKESFFDEVFAERVCGSLGEKLEHGSTTQIKCREFLETEFKASVQYSPLRTESHYRELGRRLKEMDEQFGNEEGRMVYLAIPPQFFRQSCELIHRYLRPRHLETGSAGPFLRVVVEKPFGQDLQSARELATHLRAIYNHDELYVMDHYAGKPVVRALRNYFKLNAAALHPMWSAEFIQDIHIEMTETATLQNRVRYFDSAGIIRDIMVNHLQLLLNVAVAPSFDPTIYTTSTLPSEYSQRVHEAQLRFTAALRTPYQHSQYKQSLFVAQYDEYAAHYEADMDEHFDKSDHFTPTAAMIELVSSLDEWRNTTFRIAAAKATATRLLAITITFRDGTFSNSEAHPCSFTVIIQRALNADSSHSHRMEWSCAIDKLVQELQLPDDWQYLNSEDHRVIIPTEVKSSLERDMKAVAWKLGDESSAYDILLREVANGATEYFADLDEYMLPNP</sequence>
<dbReference type="GO" id="GO:0005783">
    <property type="term" value="C:endoplasmic reticulum"/>
    <property type="evidence" value="ECO:0007669"/>
    <property type="project" value="TreeGrafter"/>
</dbReference>
<dbReference type="PANTHER" id="PTHR23429">
    <property type="entry name" value="GLUCOSE-6-PHOSPHATE 1-DEHYDROGENASE G6PD"/>
    <property type="match status" value="1"/>
</dbReference>
<evidence type="ECO:0000313" key="6">
    <source>
        <dbReference type="EMBL" id="POM78816.1"/>
    </source>
</evidence>
<dbReference type="GO" id="GO:0004345">
    <property type="term" value="F:glucose-6-phosphate dehydrogenase activity"/>
    <property type="evidence" value="ECO:0007669"/>
    <property type="project" value="InterPro"/>
</dbReference>
<proteinExistence type="predicted"/>
<dbReference type="GO" id="GO:0009051">
    <property type="term" value="P:pentose-phosphate shunt, oxidative branch"/>
    <property type="evidence" value="ECO:0007669"/>
    <property type="project" value="TreeGrafter"/>
</dbReference>
<dbReference type="Gene3D" id="3.30.360.10">
    <property type="entry name" value="Dihydrodipicolinate Reductase, domain 2"/>
    <property type="match status" value="1"/>
</dbReference>
<dbReference type="InterPro" id="IPR036291">
    <property type="entry name" value="NAD(P)-bd_dom_sf"/>
</dbReference>
<feature type="domain" description="Glucose-6-phosphate dehydrogenase NAD-binding" evidence="4">
    <location>
        <begin position="4"/>
        <end position="206"/>
    </location>
</feature>
<dbReference type="GO" id="GO:0006006">
    <property type="term" value="P:glucose metabolic process"/>
    <property type="evidence" value="ECO:0007669"/>
    <property type="project" value="UniProtKB-KW"/>
</dbReference>
<evidence type="ECO:0000256" key="1">
    <source>
        <dbReference type="ARBA" id="ARBA00022526"/>
    </source>
</evidence>
<name>A0A2P4YLZ8_9STRA</name>
<dbReference type="SUPFAM" id="SSF51735">
    <property type="entry name" value="NAD(P)-binding Rossmann-fold domains"/>
    <property type="match status" value="1"/>
</dbReference>
<accession>A0A2P4YLZ8</accession>
<dbReference type="EMBL" id="NCKW01001897">
    <property type="protein sequence ID" value="POM78816.1"/>
    <property type="molecule type" value="Genomic_DNA"/>
</dbReference>
<evidence type="ECO:0000256" key="3">
    <source>
        <dbReference type="ARBA" id="ARBA00023277"/>
    </source>
</evidence>
<dbReference type="InterPro" id="IPR001282">
    <property type="entry name" value="G6P_DH"/>
</dbReference>
<organism evidence="6 7">
    <name type="scientific">Phytophthora palmivora</name>
    <dbReference type="NCBI Taxonomy" id="4796"/>
    <lineage>
        <taxon>Eukaryota</taxon>
        <taxon>Sar</taxon>
        <taxon>Stramenopiles</taxon>
        <taxon>Oomycota</taxon>
        <taxon>Peronosporomycetes</taxon>
        <taxon>Peronosporales</taxon>
        <taxon>Peronosporaceae</taxon>
        <taxon>Phytophthora</taxon>
    </lineage>
</organism>
<dbReference type="SUPFAM" id="SSF55347">
    <property type="entry name" value="Glyceraldehyde-3-phosphate dehydrogenase-like, C-terminal domain"/>
    <property type="match status" value="1"/>
</dbReference>
<feature type="domain" description="Glucose-6-phosphate dehydrogenase C-terminal" evidence="5">
    <location>
        <begin position="214"/>
        <end position="492"/>
    </location>
</feature>
<comment type="caution">
    <text evidence="6">The sequence shown here is derived from an EMBL/GenBank/DDBJ whole genome shotgun (WGS) entry which is preliminary data.</text>
</comment>
<dbReference type="Gene3D" id="3.40.50.720">
    <property type="entry name" value="NAD(P)-binding Rossmann-like Domain"/>
    <property type="match status" value="1"/>
</dbReference>
<evidence type="ECO:0000259" key="4">
    <source>
        <dbReference type="Pfam" id="PF00479"/>
    </source>
</evidence>
<dbReference type="PANTHER" id="PTHR23429:SF7">
    <property type="entry name" value="GDH_6PGL ENDOPLASMIC BIFUNCTIONAL PROTEIN"/>
    <property type="match status" value="1"/>
</dbReference>
<evidence type="ECO:0000259" key="5">
    <source>
        <dbReference type="Pfam" id="PF02781"/>
    </source>
</evidence>
<dbReference type="PRINTS" id="PR00079">
    <property type="entry name" value="G6PDHDRGNASE"/>
</dbReference>
<evidence type="ECO:0000313" key="7">
    <source>
        <dbReference type="Proteomes" id="UP000237271"/>
    </source>
</evidence>
<keyword evidence="7" id="KW-1185">Reference proteome</keyword>
<reference evidence="6 7" key="1">
    <citation type="journal article" date="2017" name="Genome Biol. Evol.">
        <title>Phytophthora megakarya and P. palmivora, closely related causal agents of cacao black pod rot, underwent increases in genome sizes and gene numbers by different mechanisms.</title>
        <authorList>
            <person name="Ali S.S."/>
            <person name="Shao J."/>
            <person name="Lary D.J."/>
            <person name="Kronmiller B."/>
            <person name="Shen D."/>
            <person name="Strem M.D."/>
            <person name="Amoako-Attah I."/>
            <person name="Akrofi A.Y."/>
            <person name="Begoude B.A."/>
            <person name="Ten Hoopen G.M."/>
            <person name="Coulibaly K."/>
            <person name="Kebe B.I."/>
            <person name="Melnick R.L."/>
            <person name="Guiltinan M.J."/>
            <person name="Tyler B.M."/>
            <person name="Meinhardt L.W."/>
            <person name="Bailey B.A."/>
        </authorList>
    </citation>
    <scope>NUCLEOTIDE SEQUENCE [LARGE SCALE GENOMIC DNA]</scope>
    <source>
        <strain evidence="7">sbr112.9</strain>
    </source>
</reference>
<dbReference type="OrthoDB" id="60984at2759"/>
<evidence type="ECO:0008006" key="8">
    <source>
        <dbReference type="Google" id="ProtNLM"/>
    </source>
</evidence>
<dbReference type="GO" id="GO:0050661">
    <property type="term" value="F:NADP binding"/>
    <property type="evidence" value="ECO:0007669"/>
    <property type="project" value="InterPro"/>
</dbReference>
<keyword evidence="2" id="KW-0521">NADP</keyword>
<dbReference type="InterPro" id="IPR022674">
    <property type="entry name" value="G6P_DH_NAD-bd"/>
</dbReference>
<dbReference type="Pfam" id="PF02781">
    <property type="entry name" value="G6PD_C"/>
    <property type="match status" value="1"/>
</dbReference>
<keyword evidence="1" id="KW-0313">Glucose metabolism</keyword>